<protein>
    <submittedName>
        <fullName evidence="1">Uncharacterized protein</fullName>
    </submittedName>
</protein>
<keyword evidence="2" id="KW-1185">Reference proteome</keyword>
<dbReference type="EMBL" id="CAACVG010013294">
    <property type="protein sequence ID" value="VEN61669.1"/>
    <property type="molecule type" value="Genomic_DNA"/>
</dbReference>
<sequence>MLRETILYNCSEPAFRTLVYFSVDCLNEIWMFSHYMII</sequence>
<reference evidence="1 2" key="1">
    <citation type="submission" date="2019-01" db="EMBL/GenBank/DDBJ databases">
        <authorList>
            <person name="Sayadi A."/>
        </authorList>
    </citation>
    <scope>NUCLEOTIDE SEQUENCE [LARGE SCALE GENOMIC DNA]</scope>
</reference>
<evidence type="ECO:0000313" key="2">
    <source>
        <dbReference type="Proteomes" id="UP000410492"/>
    </source>
</evidence>
<dbReference type="AlphaFoldDB" id="A0A653DNW3"/>
<organism evidence="1 2">
    <name type="scientific">Callosobruchus maculatus</name>
    <name type="common">Southern cowpea weevil</name>
    <name type="synonym">Pulse bruchid</name>
    <dbReference type="NCBI Taxonomy" id="64391"/>
    <lineage>
        <taxon>Eukaryota</taxon>
        <taxon>Metazoa</taxon>
        <taxon>Ecdysozoa</taxon>
        <taxon>Arthropoda</taxon>
        <taxon>Hexapoda</taxon>
        <taxon>Insecta</taxon>
        <taxon>Pterygota</taxon>
        <taxon>Neoptera</taxon>
        <taxon>Endopterygota</taxon>
        <taxon>Coleoptera</taxon>
        <taxon>Polyphaga</taxon>
        <taxon>Cucujiformia</taxon>
        <taxon>Chrysomeloidea</taxon>
        <taxon>Chrysomelidae</taxon>
        <taxon>Bruchinae</taxon>
        <taxon>Bruchini</taxon>
        <taxon>Callosobruchus</taxon>
    </lineage>
</organism>
<dbReference type="Proteomes" id="UP000410492">
    <property type="component" value="Unassembled WGS sequence"/>
</dbReference>
<gene>
    <name evidence="1" type="ORF">CALMAC_LOCUS19012</name>
</gene>
<name>A0A653DNW3_CALMS</name>
<proteinExistence type="predicted"/>
<evidence type="ECO:0000313" key="1">
    <source>
        <dbReference type="EMBL" id="VEN61669.1"/>
    </source>
</evidence>
<accession>A0A653DNW3</accession>